<sequence length="330" mass="38541">MTLDSKIIHHHILKNKTLPTAGSKLETWGKVIYLNKKTFKHQEFNKTVQFQGTLETDDVGVSKVDDDQTKYIEELTQPLLKSSEGKCVLIDPGRRDIMYCMGEAKAEAALSKTESKSVQLEKFKLYITARALVKNTLYAYYGNETQKPEEVYFPDSRFDFRLDENCNLYYGNLFVVRIRSFSPQPEQESTEGFVMSQVYANYLQIILQQYHVSKRLNRRQKRDVLLMVQETNDIQKINAVLEKLQVLPFRKLKFPNWSASNTKFHEPTRNKGLIEMLKKNGFTMYLINEYKTSSIFPNYEHTLETFKTVPDPRPYRQTAMSKVTCHGLLR</sequence>
<comment type="caution">
    <text evidence="1">The sequence shown here is derived from an EMBL/GenBank/DDBJ whole genome shotgun (WGS) entry which is preliminary data.</text>
</comment>
<proteinExistence type="predicted"/>
<evidence type="ECO:0000313" key="2">
    <source>
        <dbReference type="Proteomes" id="UP001476247"/>
    </source>
</evidence>
<dbReference type="Proteomes" id="UP001476247">
    <property type="component" value="Unassembled WGS sequence"/>
</dbReference>
<evidence type="ECO:0000313" key="1">
    <source>
        <dbReference type="EMBL" id="GAA5794846.1"/>
    </source>
</evidence>
<protein>
    <submittedName>
        <fullName evidence="1">Uncharacterized protein</fullName>
    </submittedName>
</protein>
<dbReference type="EMBL" id="BAABUJ010000004">
    <property type="protein sequence ID" value="GAA5794846.1"/>
    <property type="molecule type" value="Genomic_DNA"/>
</dbReference>
<accession>A0ABP9XJ98</accession>
<gene>
    <name evidence="1" type="ORF">HPULCUR_000194</name>
</gene>
<reference evidence="1 2" key="1">
    <citation type="submission" date="2024-04" db="EMBL/GenBank/DDBJ databases">
        <title>genome sequences of Mucor flavus KT1a and Helicostylum pulchrum KT1b strains isolation_sourced from the surface of a dry-aged beef.</title>
        <authorList>
            <person name="Toyotome T."/>
            <person name="Hosono M."/>
            <person name="Torimaru M."/>
            <person name="Fukuda K."/>
            <person name="Mikami N."/>
        </authorList>
    </citation>
    <scope>NUCLEOTIDE SEQUENCE [LARGE SCALE GENOMIC DNA]</scope>
    <source>
        <strain evidence="1 2">KT1b</strain>
    </source>
</reference>
<keyword evidence="2" id="KW-1185">Reference proteome</keyword>
<organism evidence="1 2">
    <name type="scientific">Helicostylum pulchrum</name>
    <dbReference type="NCBI Taxonomy" id="562976"/>
    <lineage>
        <taxon>Eukaryota</taxon>
        <taxon>Fungi</taxon>
        <taxon>Fungi incertae sedis</taxon>
        <taxon>Mucoromycota</taxon>
        <taxon>Mucoromycotina</taxon>
        <taxon>Mucoromycetes</taxon>
        <taxon>Mucorales</taxon>
        <taxon>Mucorineae</taxon>
        <taxon>Mucoraceae</taxon>
        <taxon>Helicostylum</taxon>
    </lineage>
</organism>
<name>A0ABP9XJ98_9FUNG</name>